<evidence type="ECO:0000313" key="10">
    <source>
        <dbReference type="Proteomes" id="UP000017396"/>
    </source>
</evidence>
<dbReference type="InterPro" id="IPR010290">
    <property type="entry name" value="TM_effector"/>
</dbReference>
<evidence type="ECO:0000256" key="5">
    <source>
        <dbReference type="ARBA" id="ARBA00022989"/>
    </source>
</evidence>
<feature type="transmembrane region" description="Helical" evidence="7">
    <location>
        <begin position="88"/>
        <end position="109"/>
    </location>
</feature>
<dbReference type="HOGENOM" id="CLU_034180_11_0_3"/>
<evidence type="ECO:0000256" key="3">
    <source>
        <dbReference type="ARBA" id="ARBA00022475"/>
    </source>
</evidence>
<sequence>MGENNEELKALHDPYAALRSRDYRLYACGSMAAVLGQQVQAVAVGWELYERTHSTLLLGWVGLVQALPPILLSLPAGQVADRYDRQRVIMVAQTVVALAALGLSLLSALHGAVMLIYGCLLISALARAFSGPANSALLPQLVPPAALANAVTWRSSWFQVGSVIGPALGGLVIAWQKSAAFAYVLTVACAFSFLLFTAALRPQYRPPARAKEAISFRSLVGGLSFIWSNQIILATITLDLFAVLLGGATTLLPVYAKDILHVGPVGLGWLRAAPSVGALAMAIVLAYLPPMRRAGLTLLLAVSGFGVATIVFGLSHNFYLSLAMLALTGVFDNISVVVRSTLLQLLTPDAMRGRVLAVNFVFVSASNEIGGFESGLVAEWFGPILSVVGGGIGTLVVVLAVAWLWPQVRRLGSLSELAG</sequence>
<accession>U5QL40</accession>
<dbReference type="RefSeq" id="WP_023174896.1">
    <property type="nucleotide sequence ID" value="NC_022600.1"/>
</dbReference>
<dbReference type="GO" id="GO:0005886">
    <property type="term" value="C:plasma membrane"/>
    <property type="evidence" value="ECO:0007669"/>
    <property type="project" value="UniProtKB-SubCell"/>
</dbReference>
<keyword evidence="3" id="KW-1003">Cell membrane</keyword>
<evidence type="ECO:0000256" key="7">
    <source>
        <dbReference type="SAM" id="Phobius"/>
    </source>
</evidence>
<dbReference type="InterPro" id="IPR020846">
    <property type="entry name" value="MFS_dom"/>
</dbReference>
<comment type="subcellular location">
    <subcellularLocation>
        <location evidence="1">Cell membrane</location>
        <topology evidence="1">Multi-pass membrane protein</topology>
    </subcellularLocation>
</comment>
<feature type="domain" description="Major facilitator superfamily (MFS) profile" evidence="8">
    <location>
        <begin position="1"/>
        <end position="409"/>
    </location>
</feature>
<keyword evidence="4 7" id="KW-0812">Transmembrane</keyword>
<dbReference type="Proteomes" id="UP000017396">
    <property type="component" value="Chromosome"/>
</dbReference>
<feature type="transmembrane region" description="Helical" evidence="7">
    <location>
        <begin position="231"/>
        <end position="256"/>
    </location>
</feature>
<evidence type="ECO:0000256" key="1">
    <source>
        <dbReference type="ARBA" id="ARBA00004651"/>
    </source>
</evidence>
<dbReference type="EMBL" id="CP003587">
    <property type="protein sequence ID" value="AGY59603.1"/>
    <property type="molecule type" value="Genomic_DNA"/>
</dbReference>
<organism evidence="9 10">
    <name type="scientific">Gloeobacter kilaueensis (strain ATCC BAA-2537 / CCAP 1431/1 / ULC 316 / JS1)</name>
    <dbReference type="NCBI Taxonomy" id="1183438"/>
    <lineage>
        <taxon>Bacteria</taxon>
        <taxon>Bacillati</taxon>
        <taxon>Cyanobacteriota</taxon>
        <taxon>Cyanophyceae</taxon>
        <taxon>Gloeobacterales</taxon>
        <taxon>Gloeobacteraceae</taxon>
        <taxon>Gloeobacter</taxon>
    </lineage>
</organism>
<evidence type="ECO:0000313" key="9">
    <source>
        <dbReference type="EMBL" id="AGY59603.1"/>
    </source>
</evidence>
<keyword evidence="6 7" id="KW-0472">Membrane</keyword>
<feature type="transmembrane region" description="Helical" evidence="7">
    <location>
        <begin position="295"/>
        <end position="314"/>
    </location>
</feature>
<dbReference type="CDD" id="cd06173">
    <property type="entry name" value="MFS_MefA_like"/>
    <property type="match status" value="1"/>
</dbReference>
<keyword evidence="5 7" id="KW-1133">Transmembrane helix</keyword>
<proteinExistence type="predicted"/>
<dbReference type="PANTHER" id="PTHR23513:SF9">
    <property type="entry name" value="ENTEROBACTIN EXPORTER ENTS"/>
    <property type="match status" value="1"/>
</dbReference>
<dbReference type="Pfam" id="PF05977">
    <property type="entry name" value="MFS_3"/>
    <property type="match status" value="1"/>
</dbReference>
<evidence type="ECO:0000256" key="6">
    <source>
        <dbReference type="ARBA" id="ARBA00023136"/>
    </source>
</evidence>
<keyword evidence="2" id="KW-0813">Transport</keyword>
<gene>
    <name evidence="9" type="ORF">GKIL_3357</name>
</gene>
<dbReference type="STRING" id="1183438.GKIL_3357"/>
<keyword evidence="10" id="KW-1185">Reference proteome</keyword>
<dbReference type="OrthoDB" id="9775268at2"/>
<dbReference type="Gene3D" id="1.20.1250.20">
    <property type="entry name" value="MFS general substrate transporter like domains"/>
    <property type="match status" value="1"/>
</dbReference>
<feature type="transmembrane region" description="Helical" evidence="7">
    <location>
        <begin position="181"/>
        <end position="200"/>
    </location>
</feature>
<dbReference type="PANTHER" id="PTHR23513">
    <property type="entry name" value="INTEGRAL MEMBRANE EFFLUX PROTEIN-RELATED"/>
    <property type="match status" value="1"/>
</dbReference>
<dbReference type="SUPFAM" id="SSF103473">
    <property type="entry name" value="MFS general substrate transporter"/>
    <property type="match status" value="1"/>
</dbReference>
<feature type="transmembrane region" description="Helical" evidence="7">
    <location>
        <begin position="320"/>
        <end position="342"/>
    </location>
</feature>
<feature type="transmembrane region" description="Helical" evidence="7">
    <location>
        <begin position="354"/>
        <end position="372"/>
    </location>
</feature>
<evidence type="ECO:0000256" key="2">
    <source>
        <dbReference type="ARBA" id="ARBA00022448"/>
    </source>
</evidence>
<protein>
    <submittedName>
        <fullName evidence="9">Major facilitator superfamily MFS_1</fullName>
    </submittedName>
</protein>
<dbReference type="GO" id="GO:0022857">
    <property type="term" value="F:transmembrane transporter activity"/>
    <property type="evidence" value="ECO:0007669"/>
    <property type="project" value="InterPro"/>
</dbReference>
<reference evidence="9 10" key="1">
    <citation type="journal article" date="2013" name="PLoS ONE">
        <title>Cultivation and Complete Genome Sequencing of Gloeobacter kilaueensis sp. nov., from a Lava Cave in Kilauea Caldera, Hawai'i.</title>
        <authorList>
            <person name="Saw J.H."/>
            <person name="Schatz M."/>
            <person name="Brown M.V."/>
            <person name="Kunkel D.D."/>
            <person name="Foster J.S."/>
            <person name="Shick H."/>
            <person name="Christensen S."/>
            <person name="Hou S."/>
            <person name="Wan X."/>
            <person name="Donachie S.P."/>
        </authorList>
    </citation>
    <scope>NUCLEOTIDE SEQUENCE [LARGE SCALE GENOMIC DNA]</scope>
    <source>
        <strain evidence="10">JS</strain>
    </source>
</reference>
<dbReference type="InterPro" id="IPR036259">
    <property type="entry name" value="MFS_trans_sf"/>
</dbReference>
<dbReference type="eggNOG" id="COG0477">
    <property type="taxonomic scope" value="Bacteria"/>
</dbReference>
<name>U5QL40_GLOK1</name>
<dbReference type="AlphaFoldDB" id="U5QL40"/>
<dbReference type="KEGG" id="glj:GKIL_3357"/>
<feature type="transmembrane region" description="Helical" evidence="7">
    <location>
        <begin position="268"/>
        <end position="288"/>
    </location>
</feature>
<evidence type="ECO:0000256" key="4">
    <source>
        <dbReference type="ARBA" id="ARBA00022692"/>
    </source>
</evidence>
<feature type="transmembrane region" description="Helical" evidence="7">
    <location>
        <begin position="384"/>
        <end position="405"/>
    </location>
</feature>
<dbReference type="PROSITE" id="PS50850">
    <property type="entry name" value="MFS"/>
    <property type="match status" value="1"/>
</dbReference>
<evidence type="ECO:0000259" key="8">
    <source>
        <dbReference type="PROSITE" id="PS50850"/>
    </source>
</evidence>